<dbReference type="InterPro" id="IPR036388">
    <property type="entry name" value="WH-like_DNA-bd_sf"/>
</dbReference>
<dbReference type="EMBL" id="JABURA010000001">
    <property type="protein sequence ID" value="NUB91086.1"/>
    <property type="molecule type" value="Genomic_DNA"/>
</dbReference>
<evidence type="ECO:0000313" key="1">
    <source>
        <dbReference type="EMBL" id="NUB91086.1"/>
    </source>
</evidence>
<proteinExistence type="predicted"/>
<dbReference type="Proteomes" id="UP000728647">
    <property type="component" value="Unassembled WGS sequence"/>
</dbReference>
<reference evidence="1" key="1">
    <citation type="submission" date="2020-06" db="EMBL/GenBank/DDBJ databases">
        <title>Haloterrigena sp. nov., an extremely halophilic archaeon isolated from a saline sediment.</title>
        <authorList>
            <person name="Liu B.-B."/>
        </authorList>
    </citation>
    <scope>NUCLEOTIDE SEQUENCE</scope>
    <source>
        <strain evidence="1">SYSU A121-1</strain>
    </source>
</reference>
<dbReference type="RefSeq" id="WP_174701754.1">
    <property type="nucleotide sequence ID" value="NZ_JABURA010000001.1"/>
</dbReference>
<organism evidence="1 2">
    <name type="scientific">Haloterrigena gelatinilytica</name>
    <dbReference type="NCBI Taxonomy" id="2741724"/>
    <lineage>
        <taxon>Archaea</taxon>
        <taxon>Methanobacteriati</taxon>
        <taxon>Methanobacteriota</taxon>
        <taxon>Stenosarchaea group</taxon>
        <taxon>Halobacteria</taxon>
        <taxon>Halobacteriales</taxon>
        <taxon>Natrialbaceae</taxon>
        <taxon>Haloterrigena</taxon>
    </lineage>
</organism>
<dbReference type="AlphaFoldDB" id="A0A8J8GK14"/>
<evidence type="ECO:0000313" key="2">
    <source>
        <dbReference type="Proteomes" id="UP000728647"/>
    </source>
</evidence>
<gene>
    <name evidence="1" type="ORF">HT576_08640</name>
</gene>
<accession>A0A8J8GK14</accession>
<name>A0A8J8GK14_9EURY</name>
<comment type="caution">
    <text evidence="1">The sequence shown here is derived from an EMBL/GenBank/DDBJ whole genome shotgun (WGS) entry which is preliminary data.</text>
</comment>
<dbReference type="Gene3D" id="1.10.10.10">
    <property type="entry name" value="Winged helix-like DNA-binding domain superfamily/Winged helix DNA-binding domain"/>
    <property type="match status" value="1"/>
</dbReference>
<sequence>MSNTSTQVRKLDALDLEILAVLTNNPLWKQKLYETLGKKSIQTIGRRVNDLQDGDLLASCILSPNSLNRDLVIGYKTTDRGRTALEQHHICQAAGCGKIVVDGEDHVHEFTTAADYFDTDTTD</sequence>
<protein>
    <submittedName>
        <fullName evidence="1">Uncharacterized protein</fullName>
    </submittedName>
</protein>
<dbReference type="OrthoDB" id="384547at2157"/>